<protein>
    <submittedName>
        <fullName evidence="2">Uncharacterized protein</fullName>
    </submittedName>
</protein>
<keyword evidence="3" id="KW-1185">Reference proteome</keyword>
<reference evidence="2 3" key="1">
    <citation type="submission" date="2019-03" db="EMBL/GenBank/DDBJ databases">
        <title>First draft genome of Liparis tanakae, snailfish: a comprehensive survey of snailfish specific genes.</title>
        <authorList>
            <person name="Kim W."/>
            <person name="Song I."/>
            <person name="Jeong J.-H."/>
            <person name="Kim D."/>
            <person name="Kim S."/>
            <person name="Ryu S."/>
            <person name="Song J.Y."/>
            <person name="Lee S.K."/>
        </authorList>
    </citation>
    <scope>NUCLEOTIDE SEQUENCE [LARGE SCALE GENOMIC DNA]</scope>
    <source>
        <tissue evidence="2">Muscle</tissue>
    </source>
</reference>
<dbReference type="AlphaFoldDB" id="A0A4Z2F1V1"/>
<sequence>MAWWWRSCGVRLSDALLQKSPMKRTTRLALSTEPAGQVQDLGVRQVQDRNQSHGRTGFSQSASQTFLQSWQMKKGRKTRG</sequence>
<comment type="caution">
    <text evidence="2">The sequence shown here is derived from an EMBL/GenBank/DDBJ whole genome shotgun (WGS) entry which is preliminary data.</text>
</comment>
<proteinExistence type="predicted"/>
<accession>A0A4Z2F1V1</accession>
<dbReference type="Proteomes" id="UP000314294">
    <property type="component" value="Unassembled WGS sequence"/>
</dbReference>
<evidence type="ECO:0000256" key="1">
    <source>
        <dbReference type="SAM" id="MobiDB-lite"/>
    </source>
</evidence>
<feature type="compositionally biased region" description="Polar residues" evidence="1">
    <location>
        <begin position="53"/>
        <end position="71"/>
    </location>
</feature>
<name>A0A4Z2F1V1_9TELE</name>
<organism evidence="2 3">
    <name type="scientific">Liparis tanakae</name>
    <name type="common">Tanaka's snailfish</name>
    <dbReference type="NCBI Taxonomy" id="230148"/>
    <lineage>
        <taxon>Eukaryota</taxon>
        <taxon>Metazoa</taxon>
        <taxon>Chordata</taxon>
        <taxon>Craniata</taxon>
        <taxon>Vertebrata</taxon>
        <taxon>Euteleostomi</taxon>
        <taxon>Actinopterygii</taxon>
        <taxon>Neopterygii</taxon>
        <taxon>Teleostei</taxon>
        <taxon>Neoteleostei</taxon>
        <taxon>Acanthomorphata</taxon>
        <taxon>Eupercaria</taxon>
        <taxon>Perciformes</taxon>
        <taxon>Cottioidei</taxon>
        <taxon>Cottales</taxon>
        <taxon>Liparidae</taxon>
        <taxon>Liparis</taxon>
    </lineage>
</organism>
<dbReference type="EMBL" id="SRLO01001815">
    <property type="protein sequence ID" value="TNN35186.1"/>
    <property type="molecule type" value="Genomic_DNA"/>
</dbReference>
<gene>
    <name evidence="2" type="ORF">EYF80_054648</name>
</gene>
<evidence type="ECO:0000313" key="3">
    <source>
        <dbReference type="Proteomes" id="UP000314294"/>
    </source>
</evidence>
<evidence type="ECO:0000313" key="2">
    <source>
        <dbReference type="EMBL" id="TNN35186.1"/>
    </source>
</evidence>
<dbReference type="OrthoDB" id="10546809at2759"/>
<feature type="region of interest" description="Disordered" evidence="1">
    <location>
        <begin position="47"/>
        <end position="80"/>
    </location>
</feature>